<comment type="caution">
    <text evidence="3">The sequence shown here is derived from an EMBL/GenBank/DDBJ whole genome shotgun (WGS) entry which is preliminary data.</text>
</comment>
<feature type="chain" id="PRO_5046149031" evidence="2">
    <location>
        <begin position="26"/>
        <end position="49"/>
    </location>
</feature>
<protein>
    <submittedName>
        <fullName evidence="3">Uncharacterized protein</fullName>
    </submittedName>
</protein>
<dbReference type="EMBL" id="JADCKF010000007">
    <property type="protein sequence ID" value="MBE5056204.1"/>
    <property type="molecule type" value="Genomic_DNA"/>
</dbReference>
<dbReference type="RefSeq" id="WP_193537889.1">
    <property type="nucleotide sequence ID" value="NZ_AP031438.1"/>
</dbReference>
<keyword evidence="2" id="KW-0732">Signal</keyword>
<feature type="region of interest" description="Disordered" evidence="1">
    <location>
        <begin position="30"/>
        <end position="49"/>
    </location>
</feature>
<evidence type="ECO:0000256" key="1">
    <source>
        <dbReference type="SAM" id="MobiDB-lite"/>
    </source>
</evidence>
<reference evidence="3 4" key="1">
    <citation type="submission" date="2020-10" db="EMBL/GenBank/DDBJ databases">
        <title>ChiBAC.</title>
        <authorList>
            <person name="Zenner C."/>
            <person name="Hitch T.C.A."/>
            <person name="Clavel T."/>
        </authorList>
    </citation>
    <scope>NUCLEOTIDE SEQUENCE [LARGE SCALE GENOMIC DNA]</scope>
    <source>
        <strain evidence="3 4">DSM 107456</strain>
    </source>
</reference>
<feature type="signal peptide" evidence="2">
    <location>
        <begin position="1"/>
        <end position="25"/>
    </location>
</feature>
<feature type="compositionally biased region" description="Polar residues" evidence="1">
    <location>
        <begin position="36"/>
        <end position="49"/>
    </location>
</feature>
<keyword evidence="4" id="KW-1185">Reference proteome</keyword>
<dbReference type="Proteomes" id="UP000806211">
    <property type="component" value="Unassembled WGS sequence"/>
</dbReference>
<proteinExistence type="predicted"/>
<evidence type="ECO:0000256" key="2">
    <source>
        <dbReference type="SAM" id="SignalP"/>
    </source>
</evidence>
<evidence type="ECO:0000313" key="3">
    <source>
        <dbReference type="EMBL" id="MBE5056204.1"/>
    </source>
</evidence>
<evidence type="ECO:0000313" key="4">
    <source>
        <dbReference type="Proteomes" id="UP000806211"/>
    </source>
</evidence>
<name>A0ABR9RC28_9FIRM</name>
<accession>A0ABR9RC28</accession>
<sequence length="49" mass="5165">MKKMVRNRIIAAAALSSLLCGVALASSAVTTKKSKPTTWGSVWSSTARK</sequence>
<organism evidence="3 4">
    <name type="scientific">Pseudoflavonifractor gallinarum</name>
    <dbReference type="NCBI Taxonomy" id="2779352"/>
    <lineage>
        <taxon>Bacteria</taxon>
        <taxon>Bacillati</taxon>
        <taxon>Bacillota</taxon>
        <taxon>Clostridia</taxon>
        <taxon>Eubacteriales</taxon>
        <taxon>Oscillospiraceae</taxon>
        <taxon>Pseudoflavonifractor</taxon>
    </lineage>
</organism>
<gene>
    <name evidence="3" type="ORF">INF37_09365</name>
</gene>